<accession>A0A6A7BM88</accession>
<dbReference type="EMBL" id="MU006290">
    <property type="protein sequence ID" value="KAF2855549.1"/>
    <property type="molecule type" value="Genomic_DNA"/>
</dbReference>
<evidence type="ECO:0000256" key="2">
    <source>
        <dbReference type="SAM" id="Phobius"/>
    </source>
</evidence>
<protein>
    <submittedName>
        <fullName evidence="3">Uncharacterized protein</fullName>
    </submittedName>
</protein>
<feature type="transmembrane region" description="Helical" evidence="2">
    <location>
        <begin position="32"/>
        <end position="55"/>
    </location>
</feature>
<keyword evidence="2" id="KW-0812">Transmembrane</keyword>
<dbReference type="Proteomes" id="UP000799423">
    <property type="component" value="Unassembled WGS sequence"/>
</dbReference>
<keyword evidence="4" id="KW-1185">Reference proteome</keyword>
<reference evidence="3" key="1">
    <citation type="submission" date="2020-01" db="EMBL/GenBank/DDBJ databases">
        <authorList>
            <consortium name="DOE Joint Genome Institute"/>
            <person name="Haridas S."/>
            <person name="Albert R."/>
            <person name="Binder M."/>
            <person name="Bloem J."/>
            <person name="Labutti K."/>
            <person name="Salamov A."/>
            <person name="Andreopoulos B."/>
            <person name="Baker S.E."/>
            <person name="Barry K."/>
            <person name="Bills G."/>
            <person name="Bluhm B.H."/>
            <person name="Cannon C."/>
            <person name="Castanera R."/>
            <person name="Culley D.E."/>
            <person name="Daum C."/>
            <person name="Ezra D."/>
            <person name="Gonzalez J.B."/>
            <person name="Henrissat B."/>
            <person name="Kuo A."/>
            <person name="Liang C."/>
            <person name="Lipzen A."/>
            <person name="Lutzoni F."/>
            <person name="Magnuson J."/>
            <person name="Mondo S."/>
            <person name="Nolan M."/>
            <person name="Ohm R."/>
            <person name="Pangilinan J."/>
            <person name="Park H.-J."/>
            <person name="Ramirez L."/>
            <person name="Alfaro M."/>
            <person name="Sun H."/>
            <person name="Tritt A."/>
            <person name="Yoshinaga Y."/>
            <person name="Zwiers L.-H."/>
            <person name="Turgeon B.G."/>
            <person name="Goodwin S.B."/>
            <person name="Spatafora J.W."/>
            <person name="Crous P.W."/>
            <person name="Grigoriev I.V."/>
        </authorList>
    </citation>
    <scope>NUCLEOTIDE SEQUENCE</scope>
    <source>
        <strain evidence="3">IPT5</strain>
    </source>
</reference>
<sequence>MFLPSQHTTSAATAVSYHLAKRDEEYPIPKPLIVLLIMIGAMIVVCMGYAIHATFGFGPNPHRLRPLSPEQQGYMAEVRIRNTEGLMHEGAKSRGNGARRGETVY</sequence>
<dbReference type="AlphaFoldDB" id="A0A6A7BM88"/>
<evidence type="ECO:0000256" key="1">
    <source>
        <dbReference type="SAM" id="MobiDB-lite"/>
    </source>
</evidence>
<dbReference type="OrthoDB" id="4159814at2759"/>
<proteinExistence type="predicted"/>
<feature type="region of interest" description="Disordered" evidence="1">
    <location>
        <begin position="85"/>
        <end position="105"/>
    </location>
</feature>
<evidence type="ECO:0000313" key="3">
    <source>
        <dbReference type="EMBL" id="KAF2855549.1"/>
    </source>
</evidence>
<organism evidence="3 4">
    <name type="scientific">Plenodomus tracheiphilus IPT5</name>
    <dbReference type="NCBI Taxonomy" id="1408161"/>
    <lineage>
        <taxon>Eukaryota</taxon>
        <taxon>Fungi</taxon>
        <taxon>Dikarya</taxon>
        <taxon>Ascomycota</taxon>
        <taxon>Pezizomycotina</taxon>
        <taxon>Dothideomycetes</taxon>
        <taxon>Pleosporomycetidae</taxon>
        <taxon>Pleosporales</taxon>
        <taxon>Pleosporineae</taxon>
        <taxon>Leptosphaeriaceae</taxon>
        <taxon>Plenodomus</taxon>
    </lineage>
</organism>
<evidence type="ECO:0000313" key="4">
    <source>
        <dbReference type="Proteomes" id="UP000799423"/>
    </source>
</evidence>
<keyword evidence="2" id="KW-0472">Membrane</keyword>
<gene>
    <name evidence="3" type="ORF">T440DRAFT_513659</name>
</gene>
<name>A0A6A7BM88_9PLEO</name>
<keyword evidence="2" id="KW-1133">Transmembrane helix</keyword>